<accession>A0ABU9BQ05</accession>
<reference evidence="2 3" key="1">
    <citation type="submission" date="2024-04" db="EMBL/GenBank/DDBJ databases">
        <title>Novel species of the genus Ideonella isolated from streams.</title>
        <authorList>
            <person name="Lu H."/>
        </authorList>
    </citation>
    <scope>NUCLEOTIDE SEQUENCE [LARGE SCALE GENOMIC DNA]</scope>
    <source>
        <strain evidence="2 3">DXS29W</strain>
    </source>
</reference>
<dbReference type="RefSeq" id="WP_341425084.1">
    <property type="nucleotide sequence ID" value="NZ_JBBUTG010000003.1"/>
</dbReference>
<keyword evidence="1" id="KW-0732">Signal</keyword>
<evidence type="ECO:0008006" key="4">
    <source>
        <dbReference type="Google" id="ProtNLM"/>
    </source>
</evidence>
<sequence length="330" mass="35564">MNARTLRRPLLRLSIPAAALLAVWAPPAAQASCGAASCNLLNDRFALGTWDRLGWSVDLRYESLTQDRLREGTHAISADDLPEDEEAVERHTRNQTLVTTLDYAVSPQWSFALRVPTLHRDHAHDLIDEDTGALGAHEQWRFSRVGDVQALVRWQAPAAPQSDVGWALAGGLKLATGSHSVANGDGSVAERALQPGTGTTDLIVGASARWVLGLADALTLQATATHALAERAGYRPGNRVDLSAGWSHAMSPVWSLMLQANYSQRARDSGEEAEPELSGSRTLNLSPGVSVAAGHDDLVYAVVQAPVYQQVNGIQLVPRYSLAFGWTHSF</sequence>
<feature type="chain" id="PRO_5047457034" description="Transporter" evidence="1">
    <location>
        <begin position="32"/>
        <end position="330"/>
    </location>
</feature>
<dbReference type="Proteomes" id="UP001371218">
    <property type="component" value="Unassembled WGS sequence"/>
</dbReference>
<evidence type="ECO:0000256" key="1">
    <source>
        <dbReference type="SAM" id="SignalP"/>
    </source>
</evidence>
<keyword evidence="3" id="KW-1185">Reference proteome</keyword>
<protein>
    <recommendedName>
        <fullName evidence="4">Transporter</fullName>
    </recommendedName>
</protein>
<name>A0ABU9BQ05_9BURK</name>
<organism evidence="2 3">
    <name type="scientific">Ideonella lacteola</name>
    <dbReference type="NCBI Taxonomy" id="2984193"/>
    <lineage>
        <taxon>Bacteria</taxon>
        <taxon>Pseudomonadati</taxon>
        <taxon>Pseudomonadota</taxon>
        <taxon>Betaproteobacteria</taxon>
        <taxon>Burkholderiales</taxon>
        <taxon>Sphaerotilaceae</taxon>
        <taxon>Ideonella</taxon>
    </lineage>
</organism>
<dbReference type="EMBL" id="JBBUTG010000003">
    <property type="protein sequence ID" value="MEK8030725.1"/>
    <property type="molecule type" value="Genomic_DNA"/>
</dbReference>
<evidence type="ECO:0000313" key="2">
    <source>
        <dbReference type="EMBL" id="MEK8030725.1"/>
    </source>
</evidence>
<comment type="caution">
    <text evidence="2">The sequence shown here is derived from an EMBL/GenBank/DDBJ whole genome shotgun (WGS) entry which is preliminary data.</text>
</comment>
<feature type="signal peptide" evidence="1">
    <location>
        <begin position="1"/>
        <end position="31"/>
    </location>
</feature>
<proteinExistence type="predicted"/>
<gene>
    <name evidence="2" type="ORF">AACH06_07795</name>
</gene>
<dbReference type="InterPro" id="IPR006311">
    <property type="entry name" value="TAT_signal"/>
</dbReference>
<evidence type="ECO:0000313" key="3">
    <source>
        <dbReference type="Proteomes" id="UP001371218"/>
    </source>
</evidence>
<dbReference type="PROSITE" id="PS51318">
    <property type="entry name" value="TAT"/>
    <property type="match status" value="1"/>
</dbReference>